<dbReference type="Proteomes" id="UP000325797">
    <property type="component" value="Chromosome"/>
</dbReference>
<dbReference type="Pfam" id="PF04577">
    <property type="entry name" value="Glyco_transf_61"/>
    <property type="match status" value="1"/>
</dbReference>
<accession>A0A5J6MX84</accession>
<dbReference type="OrthoDB" id="7169123at2"/>
<dbReference type="InterPro" id="IPR049625">
    <property type="entry name" value="Glyco_transf_61_cat"/>
</dbReference>
<reference evidence="5 6" key="1">
    <citation type="submission" date="2019-08" db="EMBL/GenBank/DDBJ databases">
        <title>Hyperibacter terrae gen. nov., sp. nov. and Hyperibacter viscosus sp. nov., two new members in the family Rhodospirillaceae isolated from the rhizosphere of Hypericum perforatum.</title>
        <authorList>
            <person name="Noviana Z."/>
        </authorList>
    </citation>
    <scope>NUCLEOTIDE SEQUENCE [LARGE SCALE GENOMIC DNA]</scope>
    <source>
        <strain evidence="5 6">R5959</strain>
    </source>
</reference>
<keyword evidence="6" id="KW-1185">Reference proteome</keyword>
<evidence type="ECO:0000259" key="4">
    <source>
        <dbReference type="Pfam" id="PF04577"/>
    </source>
</evidence>
<dbReference type="PANTHER" id="PTHR20961">
    <property type="entry name" value="GLYCOSYLTRANSFERASE"/>
    <property type="match status" value="1"/>
</dbReference>
<dbReference type="InterPro" id="IPR007657">
    <property type="entry name" value="Glycosyltransferase_61"/>
</dbReference>
<keyword evidence="1" id="KW-0328">Glycosyltransferase</keyword>
<dbReference type="GO" id="GO:0016757">
    <property type="term" value="F:glycosyltransferase activity"/>
    <property type="evidence" value="ECO:0007669"/>
    <property type="project" value="UniProtKB-KW"/>
</dbReference>
<evidence type="ECO:0000313" key="5">
    <source>
        <dbReference type="EMBL" id="QEX21717.1"/>
    </source>
</evidence>
<organism evidence="5 6">
    <name type="scientific">Hypericibacter adhaerens</name>
    <dbReference type="NCBI Taxonomy" id="2602016"/>
    <lineage>
        <taxon>Bacteria</taxon>
        <taxon>Pseudomonadati</taxon>
        <taxon>Pseudomonadota</taxon>
        <taxon>Alphaproteobacteria</taxon>
        <taxon>Rhodospirillales</taxon>
        <taxon>Dongiaceae</taxon>
        <taxon>Hypericibacter</taxon>
    </lineage>
</organism>
<evidence type="ECO:0000256" key="3">
    <source>
        <dbReference type="ARBA" id="ARBA00023180"/>
    </source>
</evidence>
<feature type="domain" description="Glycosyltransferase 61 catalytic" evidence="4">
    <location>
        <begin position="153"/>
        <end position="323"/>
    </location>
</feature>
<evidence type="ECO:0000256" key="1">
    <source>
        <dbReference type="ARBA" id="ARBA00022676"/>
    </source>
</evidence>
<dbReference type="AlphaFoldDB" id="A0A5J6MX84"/>
<name>A0A5J6MX84_9PROT</name>
<evidence type="ECO:0000256" key="2">
    <source>
        <dbReference type="ARBA" id="ARBA00022679"/>
    </source>
</evidence>
<evidence type="ECO:0000313" key="6">
    <source>
        <dbReference type="Proteomes" id="UP000325797"/>
    </source>
</evidence>
<proteinExistence type="predicted"/>
<gene>
    <name evidence="5" type="ORF">FRZ61_16460</name>
</gene>
<protein>
    <recommendedName>
        <fullName evidence="4">Glycosyltransferase 61 catalytic domain-containing protein</fullName>
    </recommendedName>
</protein>
<dbReference type="RefSeq" id="WP_151116460.1">
    <property type="nucleotide sequence ID" value="NZ_CP042582.1"/>
</dbReference>
<keyword evidence="3" id="KW-0325">Glycoprotein</keyword>
<sequence length="388" mass="43684">MKLEVVPEQAAFPRAGGIVDLMGDWPSSMRGRWVQLLPEEYIGELDLRSRLRIRTAGEPLPPWHDGAEGRVRGELVLTRVRDAYCMPKYGAVIDADGRILHSSVEEALYITPTLGRLPFVKREENRVIFDPPVSCEEYERGTVFLPWGALNNYGHFVIDGLAALAAVSEQVLLPSFPPLVPSLAPWQRELLDLFLGDQPRIEVRSDVVRIKDVLFANPMAHFLHKPNGLIRTVRRRILARAPNRPSSTGARLYFSRAGLKKRVMTNEPELEALLKAEGFVILHPERFSVAEQIRMVQEASVIVGATGAALANGIFLPERSAVVEILPDRVMSRWVRSLCDENALRWHGFFCRVVEPVQPTKIEGIDRIVNFDYELPLGPFKGFLESLL</sequence>
<dbReference type="KEGG" id="hadh:FRZ61_16460"/>
<dbReference type="EMBL" id="CP042582">
    <property type="protein sequence ID" value="QEX21717.1"/>
    <property type="molecule type" value="Genomic_DNA"/>
</dbReference>
<keyword evidence="2" id="KW-0808">Transferase</keyword>